<organism evidence="10 11">
    <name type="scientific">Psychrobacillus mangrovi</name>
    <dbReference type="NCBI Taxonomy" id="3117745"/>
    <lineage>
        <taxon>Bacteria</taxon>
        <taxon>Bacillati</taxon>
        <taxon>Bacillota</taxon>
        <taxon>Bacilli</taxon>
        <taxon>Bacillales</taxon>
        <taxon>Bacillaceae</taxon>
        <taxon>Psychrobacillus</taxon>
    </lineage>
</organism>
<feature type="transmembrane region" description="Helical" evidence="9">
    <location>
        <begin position="72"/>
        <end position="92"/>
    </location>
</feature>
<feature type="transmembrane region" description="Helical" evidence="9">
    <location>
        <begin position="432"/>
        <end position="452"/>
    </location>
</feature>
<evidence type="ECO:0000256" key="5">
    <source>
        <dbReference type="ARBA" id="ARBA00022692"/>
    </source>
</evidence>
<evidence type="ECO:0000256" key="4">
    <source>
        <dbReference type="ARBA" id="ARBA00022475"/>
    </source>
</evidence>
<dbReference type="Proteomes" id="UP001364890">
    <property type="component" value="Unassembled WGS sequence"/>
</dbReference>
<evidence type="ECO:0000256" key="1">
    <source>
        <dbReference type="ARBA" id="ARBA00004141"/>
    </source>
</evidence>
<dbReference type="RefSeq" id="WP_336496361.1">
    <property type="nucleotide sequence ID" value="NZ_JBAWSY010000002.1"/>
</dbReference>
<dbReference type="PROSITE" id="PS50283">
    <property type="entry name" value="NA_SOLUT_SYMP_3"/>
    <property type="match status" value="1"/>
</dbReference>
<dbReference type="InterPro" id="IPR050277">
    <property type="entry name" value="Sodium:Solute_Symporter"/>
</dbReference>
<dbReference type="EMBL" id="JBAWSY010000002">
    <property type="protein sequence ID" value="MEI4768808.1"/>
    <property type="molecule type" value="Genomic_DNA"/>
</dbReference>
<feature type="transmembrane region" description="Helical" evidence="9">
    <location>
        <begin position="117"/>
        <end position="135"/>
    </location>
</feature>
<evidence type="ECO:0000313" key="10">
    <source>
        <dbReference type="EMBL" id="MEI4768808.1"/>
    </source>
</evidence>
<evidence type="ECO:0000256" key="8">
    <source>
        <dbReference type="RuleBase" id="RU362091"/>
    </source>
</evidence>
<dbReference type="CDD" id="cd10322">
    <property type="entry name" value="SLC5sbd"/>
    <property type="match status" value="1"/>
</dbReference>
<keyword evidence="4" id="KW-1003">Cell membrane</keyword>
<dbReference type="InterPro" id="IPR001734">
    <property type="entry name" value="Na/solute_symporter"/>
</dbReference>
<feature type="transmembrane region" description="Helical" evidence="9">
    <location>
        <begin position="178"/>
        <end position="196"/>
    </location>
</feature>
<evidence type="ECO:0000256" key="7">
    <source>
        <dbReference type="ARBA" id="ARBA00023136"/>
    </source>
</evidence>
<feature type="transmembrane region" description="Helical" evidence="9">
    <location>
        <begin position="43"/>
        <end position="66"/>
    </location>
</feature>
<keyword evidence="5 9" id="KW-0812">Transmembrane</keyword>
<comment type="subcellular location">
    <subcellularLocation>
        <location evidence="1">Membrane</location>
        <topology evidence="1">Multi-pass membrane protein</topology>
    </subcellularLocation>
</comment>
<dbReference type="Pfam" id="PF00474">
    <property type="entry name" value="SSF"/>
    <property type="match status" value="1"/>
</dbReference>
<keyword evidence="11" id="KW-1185">Reference proteome</keyword>
<dbReference type="Gene3D" id="1.20.1730.10">
    <property type="entry name" value="Sodium/glucose cotransporter"/>
    <property type="match status" value="1"/>
</dbReference>
<feature type="transmembrane region" description="Helical" evidence="9">
    <location>
        <begin position="355"/>
        <end position="374"/>
    </location>
</feature>
<dbReference type="InterPro" id="IPR038377">
    <property type="entry name" value="Na/Glc_symporter_sf"/>
</dbReference>
<feature type="transmembrane region" description="Helical" evidence="9">
    <location>
        <begin position="141"/>
        <end position="166"/>
    </location>
</feature>
<dbReference type="PANTHER" id="PTHR48086:SF7">
    <property type="entry name" value="SODIUM-SOLUTE SYMPORTER-RELATED"/>
    <property type="match status" value="1"/>
</dbReference>
<dbReference type="PANTHER" id="PTHR48086">
    <property type="entry name" value="SODIUM/PROLINE SYMPORTER-RELATED"/>
    <property type="match status" value="1"/>
</dbReference>
<keyword evidence="6 9" id="KW-1133">Transmembrane helix</keyword>
<accession>A0ABU8F1B2</accession>
<feature type="transmembrane region" description="Helical" evidence="9">
    <location>
        <begin position="216"/>
        <end position="238"/>
    </location>
</feature>
<evidence type="ECO:0000256" key="2">
    <source>
        <dbReference type="ARBA" id="ARBA00006434"/>
    </source>
</evidence>
<comment type="caution">
    <text evidence="10">The sequence shown here is derived from an EMBL/GenBank/DDBJ whole genome shotgun (WGS) entry which is preliminary data.</text>
</comment>
<evidence type="ECO:0000256" key="3">
    <source>
        <dbReference type="ARBA" id="ARBA00022448"/>
    </source>
</evidence>
<comment type="similarity">
    <text evidence="2 8">Belongs to the sodium:solute symporter (SSF) (TC 2.A.21) family.</text>
</comment>
<feature type="transmembrane region" description="Helical" evidence="9">
    <location>
        <begin position="304"/>
        <end position="334"/>
    </location>
</feature>
<evidence type="ECO:0000256" key="9">
    <source>
        <dbReference type="SAM" id="Phobius"/>
    </source>
</evidence>
<feature type="transmembrane region" description="Helical" evidence="9">
    <location>
        <begin position="259"/>
        <end position="284"/>
    </location>
</feature>
<evidence type="ECO:0000313" key="11">
    <source>
        <dbReference type="Proteomes" id="UP001364890"/>
    </source>
</evidence>
<feature type="transmembrane region" description="Helical" evidence="9">
    <location>
        <begin position="6"/>
        <end position="23"/>
    </location>
</feature>
<protein>
    <submittedName>
        <fullName evidence="10">Sodium:solute symporter family protein</fullName>
    </submittedName>
</protein>
<dbReference type="InterPro" id="IPR018212">
    <property type="entry name" value="Na/solute_symporter_CS"/>
</dbReference>
<evidence type="ECO:0000256" key="6">
    <source>
        <dbReference type="ARBA" id="ARBA00022989"/>
    </source>
</evidence>
<keyword evidence="3" id="KW-0813">Transport</keyword>
<feature type="transmembrane region" description="Helical" evidence="9">
    <location>
        <begin position="407"/>
        <end position="426"/>
    </location>
</feature>
<gene>
    <name evidence="10" type="ORF">WAX74_03930</name>
</gene>
<proteinExistence type="inferred from homology"/>
<feature type="transmembrane region" description="Helical" evidence="9">
    <location>
        <begin position="380"/>
        <end position="400"/>
    </location>
</feature>
<keyword evidence="7 9" id="KW-0472">Membrane</keyword>
<reference evidence="10 11" key="1">
    <citation type="submission" date="2024-01" db="EMBL/GenBank/DDBJ databases">
        <title>Seven novel Bacillus-like species.</title>
        <authorList>
            <person name="Liu G."/>
        </authorList>
    </citation>
    <scope>NUCLEOTIDE SEQUENCE [LARGE SCALE GENOMIC DNA]</scope>
    <source>
        <strain evidence="10 11">FJAT-51614</strain>
    </source>
</reference>
<sequence>MSIYLISVIIYLVVMALMGVYFGRKSIETSTDFMAAGRSLPIFVVMGTLLATFVGSGTIIGGASFIYQYGPWAAIFNLSGGIVGIIVLYFIAEKVRVGEAYTVPEIIEKRFGGKARLISSIFILLAYVGITAYQFTGGAYVLQITTGLSIETSAIIIAALVIFLTVSGGLFSVAYTDALSALLIVFGLLLGLPFVLNNVGGFEGLALSLPEQAKQWNGGLSFLQLLGFFLPLFLLILGDQNMYQRFAAAKDANTAKRSTIGFFVGSVLVIGLTIIFATAAIVMFPDIKPDTAVLNMAINGLPLGIGLVVLCAAVAFIITTATSYLLSASGNIVYDIYKHYSKKEIPDKKLLSVNRYVVVILGVLAYILGMYFPSVLAIQMYSYTMYGAAITPAILATILWKRATTAGILSSMVIGGVSTILWEVILDRPFELNSVLFALPMSVLALVVVSLLTQPRTVEVENSIVLTK</sequence>
<name>A0ABU8F1B2_9BACI</name>
<dbReference type="PROSITE" id="PS00456">
    <property type="entry name" value="NA_SOLUT_SYMP_1"/>
    <property type="match status" value="1"/>
</dbReference>